<evidence type="ECO:0000256" key="17">
    <source>
        <dbReference type="SAM" id="Phobius"/>
    </source>
</evidence>
<keyword evidence="11 16" id="KW-1278">Translocase</keyword>
<keyword evidence="20" id="KW-1185">Reference proteome</keyword>
<feature type="domain" description="NADP transhydrogenase beta-like" evidence="18">
    <location>
        <begin position="7"/>
        <end position="475"/>
    </location>
</feature>
<feature type="transmembrane region" description="Helical" evidence="17">
    <location>
        <begin position="6"/>
        <end position="23"/>
    </location>
</feature>
<keyword evidence="8 16" id="KW-0997">Cell inner membrane</keyword>
<keyword evidence="14 16" id="KW-0472">Membrane</keyword>
<evidence type="ECO:0000259" key="18">
    <source>
        <dbReference type="Pfam" id="PF02233"/>
    </source>
</evidence>
<dbReference type="FunFam" id="3.40.50.1220:FF:000002">
    <property type="entry name" value="NAD(P) transhydrogenase subunit beta"/>
    <property type="match status" value="1"/>
</dbReference>
<comment type="subunit">
    <text evidence="4">Heterodimer of an alpha and a beta chain.</text>
</comment>
<keyword evidence="7 16" id="KW-1003">Cell membrane</keyword>
<keyword evidence="13 16" id="KW-0520">NAD</keyword>
<dbReference type="InterPro" id="IPR012136">
    <property type="entry name" value="NADH_DH_b"/>
</dbReference>
<dbReference type="RefSeq" id="WP_160342990.1">
    <property type="nucleotide sequence ID" value="NZ_WKJZ01000001.1"/>
</dbReference>
<evidence type="ECO:0000256" key="12">
    <source>
        <dbReference type="ARBA" id="ARBA00022989"/>
    </source>
</evidence>
<dbReference type="GO" id="GO:0005886">
    <property type="term" value="C:plasma membrane"/>
    <property type="evidence" value="ECO:0007669"/>
    <property type="project" value="UniProtKB-SubCell"/>
</dbReference>
<evidence type="ECO:0000256" key="6">
    <source>
        <dbReference type="ARBA" id="ARBA00014581"/>
    </source>
</evidence>
<dbReference type="EC" id="7.1.1.1" evidence="5 16"/>
<feature type="transmembrane region" description="Helical" evidence="17">
    <location>
        <begin position="179"/>
        <end position="197"/>
    </location>
</feature>
<name>A0A6I4KW33_9PSED</name>
<evidence type="ECO:0000313" key="19">
    <source>
        <dbReference type="EMBL" id="MVW74013.1"/>
    </source>
</evidence>
<keyword evidence="12 17" id="KW-1133">Transmembrane helix</keyword>
<dbReference type="Gene3D" id="3.40.50.1220">
    <property type="entry name" value="TPP-binding domain"/>
    <property type="match status" value="1"/>
</dbReference>
<dbReference type="GO" id="GO:0050661">
    <property type="term" value="F:NADP binding"/>
    <property type="evidence" value="ECO:0007669"/>
    <property type="project" value="InterPro"/>
</dbReference>
<dbReference type="GO" id="GO:0008750">
    <property type="term" value="F:proton-translocating NAD(P)+ transhydrogenase activity"/>
    <property type="evidence" value="ECO:0007669"/>
    <property type="project" value="UniProtKB-EC"/>
</dbReference>
<evidence type="ECO:0000256" key="8">
    <source>
        <dbReference type="ARBA" id="ARBA00022519"/>
    </source>
</evidence>
<comment type="function">
    <text evidence="1 16">The transhydrogenation between NADH and NADP is coupled to respiration and ATP hydrolysis and functions as a proton pump across the membrane.</text>
</comment>
<feature type="transmembrane region" description="Helical" evidence="17">
    <location>
        <begin position="35"/>
        <end position="53"/>
    </location>
</feature>
<sequence length="478" mass="49935">MSMNLITVLYLVASVCFIQALKGLSHPTTSRRGNLFGMIGMGIAVLTTVGLVYKLGAEIATTGIGYVLVGLLVGGTVGTIMAKRVEMTKMPELVAFMHSMIGLAAVFIAIAAVVEPQSLGIVASMADPIPAGNRLELFLGAAIGAITFSGSVIAFGKLSGKYKFRLFQGAPVQFKGQHWVNLAIGLAILGLGLAYTFTGDVTAFAILLALAFVIGVLIIIPIGGADMPVVVSMLNSYSGWAAAGIGFSLNNSMLIIAGSLVGSSGAILSYIMCKAMNRSFFNVILGGFGGDAEAAGPAGAQEARPVKSGSSDDAAFLLTNADTVIIVPGYGLAVARAQHALMELAEKLTHRGVTVKYAIHPVAGRMPGHMNVLLAEAEVPYEQVFEMEDINSEFGQADVVLVLGANDVVNPAAKNDPKSPIAGMPILEAYKAKTVIVNKRSMASGYAGLDNELFYMDKTMMVFGDAKKVIEDMVKAVE</sequence>
<organism evidence="19 20">
    <name type="scientific">Pseudomonas xionganensis</name>
    <dbReference type="NCBI Taxonomy" id="2654845"/>
    <lineage>
        <taxon>Bacteria</taxon>
        <taxon>Pseudomonadati</taxon>
        <taxon>Pseudomonadota</taxon>
        <taxon>Gammaproteobacteria</taxon>
        <taxon>Pseudomonadales</taxon>
        <taxon>Pseudomonadaceae</taxon>
        <taxon>Pseudomonas</taxon>
    </lineage>
</organism>
<feature type="transmembrane region" description="Helical" evidence="17">
    <location>
        <begin position="93"/>
        <end position="114"/>
    </location>
</feature>
<dbReference type="InterPro" id="IPR029035">
    <property type="entry name" value="DHS-like_NAD/FAD-binding_dom"/>
</dbReference>
<evidence type="ECO:0000256" key="11">
    <source>
        <dbReference type="ARBA" id="ARBA00022967"/>
    </source>
</evidence>
<evidence type="ECO:0000313" key="20">
    <source>
        <dbReference type="Proteomes" id="UP000429555"/>
    </source>
</evidence>
<comment type="similarity">
    <text evidence="3 16">Belongs to the PNT beta subunit family.</text>
</comment>
<evidence type="ECO:0000256" key="3">
    <source>
        <dbReference type="ARBA" id="ARBA00007919"/>
    </source>
</evidence>
<evidence type="ECO:0000256" key="9">
    <source>
        <dbReference type="ARBA" id="ARBA00022692"/>
    </source>
</evidence>
<comment type="subcellular location">
    <subcellularLocation>
        <location evidence="2">Cell inner membrane</location>
        <topology evidence="2">Multi-pass membrane protein</topology>
    </subcellularLocation>
</comment>
<feature type="transmembrane region" description="Helical" evidence="17">
    <location>
        <begin position="137"/>
        <end position="158"/>
    </location>
</feature>
<comment type="catalytic activity">
    <reaction evidence="15 16">
        <text>NAD(+) + NADPH + H(+)(in) = NADH + NADP(+) + H(+)(out)</text>
        <dbReference type="Rhea" id="RHEA:47992"/>
        <dbReference type="ChEBI" id="CHEBI:15378"/>
        <dbReference type="ChEBI" id="CHEBI:57540"/>
        <dbReference type="ChEBI" id="CHEBI:57783"/>
        <dbReference type="ChEBI" id="CHEBI:57945"/>
        <dbReference type="ChEBI" id="CHEBI:58349"/>
        <dbReference type="EC" id="7.1.1.1"/>
    </reaction>
</comment>
<evidence type="ECO:0000256" key="14">
    <source>
        <dbReference type="ARBA" id="ARBA00023136"/>
    </source>
</evidence>
<feature type="transmembrane region" description="Helical" evidence="17">
    <location>
        <begin position="253"/>
        <end position="273"/>
    </location>
</feature>
<feature type="transmembrane region" description="Helical" evidence="17">
    <location>
        <begin position="203"/>
        <end position="222"/>
    </location>
</feature>
<keyword evidence="9 17" id="KW-0812">Transmembrane</keyword>
<dbReference type="SUPFAM" id="SSF52467">
    <property type="entry name" value="DHS-like NAD/FAD-binding domain"/>
    <property type="match status" value="1"/>
</dbReference>
<dbReference type="PANTHER" id="PTHR44758:SF1">
    <property type="entry name" value="NAD(P) TRANSHYDROGENASE SUBUNIT BETA"/>
    <property type="match status" value="1"/>
</dbReference>
<dbReference type="AlphaFoldDB" id="A0A6I4KW33"/>
<dbReference type="PANTHER" id="PTHR44758">
    <property type="entry name" value="NAD(P) TRANSHYDROGENASE SUBUNIT BETA"/>
    <property type="match status" value="1"/>
</dbReference>
<dbReference type="Pfam" id="PF02233">
    <property type="entry name" value="PNTB"/>
    <property type="match status" value="1"/>
</dbReference>
<feature type="transmembrane region" description="Helical" evidence="17">
    <location>
        <begin position="59"/>
        <end position="81"/>
    </location>
</feature>
<evidence type="ECO:0000256" key="5">
    <source>
        <dbReference type="ARBA" id="ARBA00012943"/>
    </source>
</evidence>
<evidence type="ECO:0000256" key="2">
    <source>
        <dbReference type="ARBA" id="ARBA00004429"/>
    </source>
</evidence>
<evidence type="ECO:0000256" key="4">
    <source>
        <dbReference type="ARBA" id="ARBA00011870"/>
    </source>
</evidence>
<dbReference type="EMBL" id="WKJZ01000001">
    <property type="protein sequence ID" value="MVW74013.1"/>
    <property type="molecule type" value="Genomic_DNA"/>
</dbReference>
<comment type="caution">
    <text evidence="19">The sequence shown here is derived from an EMBL/GenBank/DDBJ whole genome shotgun (WGS) entry which is preliminary data.</text>
</comment>
<proteinExistence type="inferred from homology"/>
<evidence type="ECO:0000256" key="16">
    <source>
        <dbReference type="PIRNR" id="PIRNR000204"/>
    </source>
</evidence>
<evidence type="ECO:0000256" key="15">
    <source>
        <dbReference type="ARBA" id="ARBA00048202"/>
    </source>
</evidence>
<gene>
    <name evidence="19" type="ORF">GJV18_01670</name>
</gene>
<evidence type="ECO:0000256" key="10">
    <source>
        <dbReference type="ARBA" id="ARBA00022857"/>
    </source>
</evidence>
<reference evidence="19 20" key="1">
    <citation type="submission" date="2019-11" db="EMBL/GenBank/DDBJ databases">
        <title>Pseudomonas flavidum sp. nov., isolated from Baiyang Lake.</title>
        <authorList>
            <person name="Zhao Y."/>
        </authorList>
    </citation>
    <scope>NUCLEOTIDE SEQUENCE [LARGE SCALE GENOMIC DNA]</scope>
    <source>
        <strain evidence="20">R-22-3 w-18</strain>
    </source>
</reference>
<dbReference type="Proteomes" id="UP000429555">
    <property type="component" value="Unassembled WGS sequence"/>
</dbReference>
<evidence type="ECO:0000256" key="7">
    <source>
        <dbReference type="ARBA" id="ARBA00022475"/>
    </source>
</evidence>
<evidence type="ECO:0000256" key="1">
    <source>
        <dbReference type="ARBA" id="ARBA00003943"/>
    </source>
</evidence>
<keyword evidence="10 16" id="KW-0521">NADP</keyword>
<protein>
    <recommendedName>
        <fullName evidence="6 16">NAD(P) transhydrogenase subunit beta</fullName>
        <ecNumber evidence="5 16">7.1.1.1</ecNumber>
    </recommendedName>
    <alternativeName>
        <fullName evidence="16">Nicotinamide nucleotide transhydrogenase subunit beta</fullName>
    </alternativeName>
</protein>
<accession>A0A6I4KW33</accession>
<dbReference type="PIRSF" id="PIRSF000204">
    <property type="entry name" value="PNTB"/>
    <property type="match status" value="1"/>
</dbReference>
<dbReference type="InterPro" id="IPR034300">
    <property type="entry name" value="PNTB-like"/>
</dbReference>
<evidence type="ECO:0000256" key="13">
    <source>
        <dbReference type="ARBA" id="ARBA00023027"/>
    </source>
</evidence>